<evidence type="ECO:0000313" key="5">
    <source>
        <dbReference type="Proteomes" id="UP001634007"/>
    </source>
</evidence>
<name>A0ABD3LT98_EUCGL</name>
<feature type="domain" description="Bifunctional inhibitor/plant lipid transfer protein/seed storage helical" evidence="3">
    <location>
        <begin position="29"/>
        <end position="107"/>
    </location>
</feature>
<dbReference type="Pfam" id="PF00234">
    <property type="entry name" value="Tryp_alpha_amyl"/>
    <property type="match status" value="2"/>
</dbReference>
<proteinExistence type="inferred from homology"/>
<dbReference type="Gene3D" id="1.10.110.10">
    <property type="entry name" value="Plant lipid-transfer and hydrophobic proteins"/>
    <property type="match status" value="2"/>
</dbReference>
<comment type="caution">
    <text evidence="4">The sequence shown here is derived from an EMBL/GenBank/DDBJ whole genome shotgun (WGS) entry which is preliminary data.</text>
</comment>
<dbReference type="InterPro" id="IPR000528">
    <property type="entry name" value="Plant_nsLTP"/>
</dbReference>
<feature type="signal peptide" evidence="2">
    <location>
        <begin position="1"/>
        <end position="23"/>
    </location>
</feature>
<dbReference type="PRINTS" id="PR00382">
    <property type="entry name" value="LIPIDTRNSFER"/>
</dbReference>
<comment type="similarity">
    <text evidence="1">Belongs to the plant LTP family.</text>
</comment>
<evidence type="ECO:0000259" key="3">
    <source>
        <dbReference type="Pfam" id="PF00234"/>
    </source>
</evidence>
<feature type="chain" id="PRO_5044862636" description="Bifunctional inhibitor/plant lipid transfer protein/seed storage helical domain-containing protein" evidence="2">
    <location>
        <begin position="24"/>
        <end position="213"/>
    </location>
</feature>
<keyword evidence="5" id="KW-1185">Reference proteome</keyword>
<dbReference type="InterPro" id="IPR036312">
    <property type="entry name" value="Bifun_inhib/LTP/seed_sf"/>
</dbReference>
<reference evidence="4 5" key="1">
    <citation type="submission" date="2024-11" db="EMBL/GenBank/DDBJ databases">
        <title>Chromosome-level genome assembly of Eucalyptus globulus Labill. provides insights into its genome evolution.</title>
        <authorList>
            <person name="Li X."/>
        </authorList>
    </citation>
    <scope>NUCLEOTIDE SEQUENCE [LARGE SCALE GENOMIC DNA]</scope>
    <source>
        <strain evidence="4">CL2024</strain>
        <tissue evidence="4">Fresh tender leaves</tissue>
    </source>
</reference>
<dbReference type="Proteomes" id="UP001634007">
    <property type="component" value="Unassembled WGS sequence"/>
</dbReference>
<sequence>MPPVSYVVRTLLIVLSVSASASASRHPSCKYVDEYFPDCLDYLVGTYFIPPEECCNSVGVLNYMAIHLMGPRVICQCIEARVMGMNPPLMPSRIEALPKYCGTHLSFPISSAMDCSRGDEFTFCVDVYQHFANCIGFLEGLAPEPPRACCNNLLTLNDLAKQNQFGPELLCRCIEDIGYVMDAPFVPSRIENLRGECQVHLSFPISNAMNCSM</sequence>
<dbReference type="SUPFAM" id="SSF47699">
    <property type="entry name" value="Bifunctional inhibitor/lipid-transfer protein/seed storage 2S albumin"/>
    <property type="match status" value="2"/>
</dbReference>
<evidence type="ECO:0000256" key="1">
    <source>
        <dbReference type="ARBA" id="ARBA00009748"/>
    </source>
</evidence>
<dbReference type="PANTHER" id="PTHR33076">
    <property type="entry name" value="NON-SPECIFIC LIPID-TRANSFER PROTEIN 2-RELATED"/>
    <property type="match status" value="1"/>
</dbReference>
<dbReference type="InterPro" id="IPR016140">
    <property type="entry name" value="Bifunc_inhib/LTP/seed_store"/>
</dbReference>
<organism evidence="4 5">
    <name type="scientific">Eucalyptus globulus</name>
    <name type="common">Tasmanian blue gum</name>
    <dbReference type="NCBI Taxonomy" id="34317"/>
    <lineage>
        <taxon>Eukaryota</taxon>
        <taxon>Viridiplantae</taxon>
        <taxon>Streptophyta</taxon>
        <taxon>Embryophyta</taxon>
        <taxon>Tracheophyta</taxon>
        <taxon>Spermatophyta</taxon>
        <taxon>Magnoliopsida</taxon>
        <taxon>eudicotyledons</taxon>
        <taxon>Gunneridae</taxon>
        <taxon>Pentapetalae</taxon>
        <taxon>rosids</taxon>
        <taxon>malvids</taxon>
        <taxon>Myrtales</taxon>
        <taxon>Myrtaceae</taxon>
        <taxon>Myrtoideae</taxon>
        <taxon>Eucalypteae</taxon>
        <taxon>Eucalyptus</taxon>
    </lineage>
</organism>
<evidence type="ECO:0000313" key="4">
    <source>
        <dbReference type="EMBL" id="KAL3754637.1"/>
    </source>
</evidence>
<evidence type="ECO:0000256" key="2">
    <source>
        <dbReference type="SAM" id="SignalP"/>
    </source>
</evidence>
<accession>A0ABD3LT98</accession>
<dbReference type="AlphaFoldDB" id="A0ABD3LT98"/>
<feature type="domain" description="Bifunctional inhibitor/plant lipid transfer protein/seed storage helical" evidence="3">
    <location>
        <begin position="124"/>
        <end position="203"/>
    </location>
</feature>
<protein>
    <recommendedName>
        <fullName evidence="3">Bifunctional inhibitor/plant lipid transfer protein/seed storage helical domain-containing protein</fullName>
    </recommendedName>
</protein>
<gene>
    <name evidence="4" type="ORF">ACJRO7_001827</name>
</gene>
<keyword evidence="2" id="KW-0732">Signal</keyword>
<dbReference type="EMBL" id="JBJKBG010000001">
    <property type="protein sequence ID" value="KAL3754637.1"/>
    <property type="molecule type" value="Genomic_DNA"/>
</dbReference>